<accession>A0A4Y2FV36</accession>
<sequence length="119" mass="13999">MSPCLGFGIAGLQLEDSVPPKIHHVTMVRLGFGIGRWRLGDSIPSKIHYVYRIWHFLVLGLEDREFSTPFHQENTIYVGLISLGFKLEDGGSDIRFQRRRNTYINWWLLLRKWWLFPIA</sequence>
<protein>
    <submittedName>
        <fullName evidence="1">Uncharacterized protein</fullName>
    </submittedName>
</protein>
<dbReference type="EMBL" id="BGPR01001098">
    <property type="protein sequence ID" value="GBM45380.1"/>
    <property type="molecule type" value="Genomic_DNA"/>
</dbReference>
<organism evidence="1 2">
    <name type="scientific">Araneus ventricosus</name>
    <name type="common">Orbweaver spider</name>
    <name type="synonym">Epeira ventricosa</name>
    <dbReference type="NCBI Taxonomy" id="182803"/>
    <lineage>
        <taxon>Eukaryota</taxon>
        <taxon>Metazoa</taxon>
        <taxon>Ecdysozoa</taxon>
        <taxon>Arthropoda</taxon>
        <taxon>Chelicerata</taxon>
        <taxon>Arachnida</taxon>
        <taxon>Araneae</taxon>
        <taxon>Araneomorphae</taxon>
        <taxon>Entelegynae</taxon>
        <taxon>Araneoidea</taxon>
        <taxon>Araneidae</taxon>
        <taxon>Araneus</taxon>
    </lineage>
</organism>
<evidence type="ECO:0000313" key="2">
    <source>
        <dbReference type="Proteomes" id="UP000499080"/>
    </source>
</evidence>
<dbReference type="AlphaFoldDB" id="A0A4Y2FV36"/>
<dbReference type="Proteomes" id="UP000499080">
    <property type="component" value="Unassembled WGS sequence"/>
</dbReference>
<evidence type="ECO:0000313" key="1">
    <source>
        <dbReference type="EMBL" id="GBM45380.1"/>
    </source>
</evidence>
<name>A0A4Y2FV36_ARAVE</name>
<gene>
    <name evidence="1" type="ORF">AVEN_270691_1</name>
</gene>
<reference evidence="1 2" key="1">
    <citation type="journal article" date="2019" name="Sci. Rep.">
        <title>Orb-weaving spider Araneus ventricosus genome elucidates the spidroin gene catalogue.</title>
        <authorList>
            <person name="Kono N."/>
            <person name="Nakamura H."/>
            <person name="Ohtoshi R."/>
            <person name="Moran D.A.P."/>
            <person name="Shinohara A."/>
            <person name="Yoshida Y."/>
            <person name="Fujiwara M."/>
            <person name="Mori M."/>
            <person name="Tomita M."/>
            <person name="Arakawa K."/>
        </authorList>
    </citation>
    <scope>NUCLEOTIDE SEQUENCE [LARGE SCALE GENOMIC DNA]</scope>
</reference>
<keyword evidence="2" id="KW-1185">Reference proteome</keyword>
<proteinExistence type="predicted"/>
<comment type="caution">
    <text evidence="1">The sequence shown here is derived from an EMBL/GenBank/DDBJ whole genome shotgun (WGS) entry which is preliminary data.</text>
</comment>